<dbReference type="EMBL" id="CAJVQA010006924">
    <property type="protein sequence ID" value="CAG8648578.1"/>
    <property type="molecule type" value="Genomic_DNA"/>
</dbReference>
<protein>
    <submittedName>
        <fullName evidence="2">20596_t:CDS:1</fullName>
    </submittedName>
</protein>
<comment type="caution">
    <text evidence="2">The sequence shown here is derived from an EMBL/GenBank/DDBJ whole genome shotgun (WGS) entry which is preliminary data.</text>
</comment>
<feature type="domain" description="HAT C-terminal dimerisation" evidence="1">
    <location>
        <begin position="4"/>
        <end position="61"/>
    </location>
</feature>
<dbReference type="SUPFAM" id="SSF53098">
    <property type="entry name" value="Ribonuclease H-like"/>
    <property type="match status" value="1"/>
</dbReference>
<dbReference type="InterPro" id="IPR012337">
    <property type="entry name" value="RNaseH-like_sf"/>
</dbReference>
<dbReference type="OrthoDB" id="2409584at2759"/>
<reference evidence="2" key="1">
    <citation type="submission" date="2021-06" db="EMBL/GenBank/DDBJ databases">
        <authorList>
            <person name="Kallberg Y."/>
            <person name="Tangrot J."/>
            <person name="Rosling A."/>
        </authorList>
    </citation>
    <scope>NUCLEOTIDE SEQUENCE</scope>
    <source>
        <strain evidence="2">FL966</strain>
    </source>
</reference>
<dbReference type="Proteomes" id="UP000789759">
    <property type="component" value="Unassembled WGS sequence"/>
</dbReference>
<dbReference type="InterPro" id="IPR008906">
    <property type="entry name" value="HATC_C_dom"/>
</dbReference>
<proteinExistence type="predicted"/>
<evidence type="ECO:0000259" key="1">
    <source>
        <dbReference type="Pfam" id="PF05699"/>
    </source>
</evidence>
<dbReference type="GO" id="GO:0046983">
    <property type="term" value="F:protein dimerization activity"/>
    <property type="evidence" value="ECO:0007669"/>
    <property type="project" value="InterPro"/>
</dbReference>
<organism evidence="2 3">
    <name type="scientific">Cetraspora pellucida</name>
    <dbReference type="NCBI Taxonomy" id="1433469"/>
    <lineage>
        <taxon>Eukaryota</taxon>
        <taxon>Fungi</taxon>
        <taxon>Fungi incertae sedis</taxon>
        <taxon>Mucoromycota</taxon>
        <taxon>Glomeromycotina</taxon>
        <taxon>Glomeromycetes</taxon>
        <taxon>Diversisporales</taxon>
        <taxon>Gigasporaceae</taxon>
        <taxon>Cetraspora</taxon>
    </lineage>
</organism>
<evidence type="ECO:0000313" key="2">
    <source>
        <dbReference type="EMBL" id="CAG8648578.1"/>
    </source>
</evidence>
<keyword evidence="3" id="KW-1185">Reference proteome</keyword>
<gene>
    <name evidence="2" type="ORF">CPELLU_LOCUS9216</name>
</gene>
<dbReference type="Pfam" id="PF05699">
    <property type="entry name" value="Dimer_Tnp_hAT"/>
    <property type="match status" value="1"/>
</dbReference>
<accession>A0A9N9DV90</accession>
<sequence>MEDEHQTSYPILSQLVYKYLSISAMSVSSELLFSDVENNILAKRTRLTPDLVNHILFLKQNTIYFPMFSPLENDE</sequence>
<name>A0A9N9DV90_9GLOM</name>
<evidence type="ECO:0000313" key="3">
    <source>
        <dbReference type="Proteomes" id="UP000789759"/>
    </source>
</evidence>
<dbReference type="AlphaFoldDB" id="A0A9N9DV90"/>